<evidence type="ECO:0000313" key="2">
    <source>
        <dbReference type="Proteomes" id="UP000055024"/>
    </source>
</evidence>
<gene>
    <name evidence="1" type="ORF">T11_11238</name>
</gene>
<dbReference type="Proteomes" id="UP000055024">
    <property type="component" value="Unassembled WGS sequence"/>
</dbReference>
<evidence type="ECO:0000313" key="1">
    <source>
        <dbReference type="EMBL" id="KRZ00422.1"/>
    </source>
</evidence>
<organism evidence="1 2">
    <name type="scientific">Trichinella zimbabwensis</name>
    <dbReference type="NCBI Taxonomy" id="268475"/>
    <lineage>
        <taxon>Eukaryota</taxon>
        <taxon>Metazoa</taxon>
        <taxon>Ecdysozoa</taxon>
        <taxon>Nematoda</taxon>
        <taxon>Enoplea</taxon>
        <taxon>Dorylaimia</taxon>
        <taxon>Trichinellida</taxon>
        <taxon>Trichinellidae</taxon>
        <taxon>Trichinella</taxon>
    </lineage>
</organism>
<dbReference type="AlphaFoldDB" id="A0A0V1GQ51"/>
<comment type="caution">
    <text evidence="1">The sequence shown here is derived from an EMBL/GenBank/DDBJ whole genome shotgun (WGS) entry which is preliminary data.</text>
</comment>
<accession>A0A0V1GQ51</accession>
<name>A0A0V1GQ51_9BILA</name>
<dbReference type="EMBL" id="JYDP01000487">
    <property type="protein sequence ID" value="KRZ00422.1"/>
    <property type="molecule type" value="Genomic_DNA"/>
</dbReference>
<sequence>MSPCTENSFEFNNSETFQNCVLIFTYKFRNADCMFQRNSNDLFIVLLITKYNIMQDIVPYVNSAISREIRNLATCDQVHS</sequence>
<keyword evidence="2" id="KW-1185">Reference proteome</keyword>
<proteinExistence type="predicted"/>
<reference evidence="1 2" key="1">
    <citation type="submission" date="2015-01" db="EMBL/GenBank/DDBJ databases">
        <title>Evolution of Trichinella species and genotypes.</title>
        <authorList>
            <person name="Korhonen P.K."/>
            <person name="Edoardo P."/>
            <person name="Giuseppe L.R."/>
            <person name="Gasser R.B."/>
        </authorList>
    </citation>
    <scope>NUCLEOTIDE SEQUENCE [LARGE SCALE GENOMIC DNA]</scope>
    <source>
        <strain evidence="1">ISS1029</strain>
    </source>
</reference>
<protein>
    <submittedName>
        <fullName evidence="1">Uncharacterized protein</fullName>
    </submittedName>
</protein>